<dbReference type="PROSITE" id="PS00622">
    <property type="entry name" value="HTH_LUXR_1"/>
    <property type="match status" value="1"/>
</dbReference>
<feature type="domain" description="Response regulatory" evidence="5">
    <location>
        <begin position="4"/>
        <end position="120"/>
    </location>
</feature>
<dbReference type="InterPro" id="IPR016032">
    <property type="entry name" value="Sig_transdc_resp-reg_C-effctor"/>
</dbReference>
<dbReference type="CDD" id="cd06170">
    <property type="entry name" value="LuxR_C_like"/>
    <property type="match status" value="1"/>
</dbReference>
<dbReference type="EMBL" id="CP039852">
    <property type="protein sequence ID" value="QCZ93966.1"/>
    <property type="molecule type" value="Genomic_DNA"/>
</dbReference>
<gene>
    <name evidence="6" type="ORF">FBQ74_10950</name>
</gene>
<dbReference type="InterPro" id="IPR011006">
    <property type="entry name" value="CheY-like_superfamily"/>
</dbReference>
<dbReference type="OrthoDB" id="9814495at2"/>
<keyword evidence="1 3" id="KW-0597">Phosphoprotein</keyword>
<keyword evidence="7" id="KW-1185">Reference proteome</keyword>
<dbReference type="KEGG" id="salk:FBQ74_10950"/>
<dbReference type="SUPFAM" id="SSF52172">
    <property type="entry name" value="CheY-like"/>
    <property type="match status" value="1"/>
</dbReference>
<evidence type="ECO:0000313" key="6">
    <source>
        <dbReference type="EMBL" id="QCZ93966.1"/>
    </source>
</evidence>
<organism evidence="6 7">
    <name type="scientific">Salinimonas iocasae</name>
    <dbReference type="NCBI Taxonomy" id="2572577"/>
    <lineage>
        <taxon>Bacteria</taxon>
        <taxon>Pseudomonadati</taxon>
        <taxon>Pseudomonadota</taxon>
        <taxon>Gammaproteobacteria</taxon>
        <taxon>Alteromonadales</taxon>
        <taxon>Alteromonadaceae</taxon>
        <taxon>Alteromonas/Salinimonas group</taxon>
        <taxon>Salinimonas</taxon>
    </lineage>
</organism>
<evidence type="ECO:0000256" key="1">
    <source>
        <dbReference type="ARBA" id="ARBA00022553"/>
    </source>
</evidence>
<dbReference type="Gene3D" id="3.40.50.2300">
    <property type="match status" value="1"/>
</dbReference>
<dbReference type="InterPro" id="IPR000792">
    <property type="entry name" value="Tscrpt_reg_LuxR_C"/>
</dbReference>
<feature type="domain" description="HTH luxR-type" evidence="4">
    <location>
        <begin position="147"/>
        <end position="212"/>
    </location>
</feature>
<dbReference type="Pfam" id="PF00072">
    <property type="entry name" value="Response_reg"/>
    <property type="match status" value="1"/>
</dbReference>
<sequence>MPTPVLIADDHPLFRAAMKQAVAGVVGEAIYESSTLSETLDTLAANPDVELLFLDLNMPGATGLNGLGELLNRYPDVLTVVVSAQDEPALIRRVMDIGACGFIPKSTPLEDITHAVGKIMQGENWLPAHVQVSADTSDTDSVEQTQFAQNLAQLTPHQYTVLKMLAAGLLNKQIAYELSISESTVKQHVSAVLRKLQVVNRTQAGVLFNQLVAEH</sequence>
<name>A0A5B7YF74_9ALTE</name>
<dbReference type="PANTHER" id="PTHR45566">
    <property type="entry name" value="HTH-TYPE TRANSCRIPTIONAL REGULATOR YHJB-RELATED"/>
    <property type="match status" value="1"/>
</dbReference>
<feature type="modified residue" description="4-aspartylphosphate" evidence="3">
    <location>
        <position position="55"/>
    </location>
</feature>
<dbReference type="PROSITE" id="PS50043">
    <property type="entry name" value="HTH_LUXR_2"/>
    <property type="match status" value="1"/>
</dbReference>
<keyword evidence="2" id="KW-0238">DNA-binding</keyword>
<evidence type="ECO:0000259" key="5">
    <source>
        <dbReference type="PROSITE" id="PS50110"/>
    </source>
</evidence>
<dbReference type="InterPro" id="IPR058245">
    <property type="entry name" value="NreC/VraR/RcsB-like_REC"/>
</dbReference>
<evidence type="ECO:0000313" key="7">
    <source>
        <dbReference type="Proteomes" id="UP000304912"/>
    </source>
</evidence>
<dbReference type="GO" id="GO:0003677">
    <property type="term" value="F:DNA binding"/>
    <property type="evidence" value="ECO:0007669"/>
    <property type="project" value="UniProtKB-KW"/>
</dbReference>
<dbReference type="RefSeq" id="WP_139756708.1">
    <property type="nucleotide sequence ID" value="NZ_CP039852.1"/>
</dbReference>
<reference evidence="6 7" key="1">
    <citation type="submission" date="2019-04" db="EMBL/GenBank/DDBJ databases">
        <title>Salinimonas iocasae sp. nov., a halophilic bacterium isolated from the outer tube casing of tubeworms in Okinawa Trough.</title>
        <authorList>
            <person name="Zhang H."/>
            <person name="Wang H."/>
            <person name="Li C."/>
        </authorList>
    </citation>
    <scope>NUCLEOTIDE SEQUENCE [LARGE SCALE GENOMIC DNA]</scope>
    <source>
        <strain evidence="6 7">KX18D6</strain>
    </source>
</reference>
<evidence type="ECO:0000256" key="2">
    <source>
        <dbReference type="ARBA" id="ARBA00023125"/>
    </source>
</evidence>
<dbReference type="PROSITE" id="PS50110">
    <property type="entry name" value="RESPONSE_REGULATORY"/>
    <property type="match status" value="1"/>
</dbReference>
<dbReference type="CDD" id="cd17535">
    <property type="entry name" value="REC_NarL-like"/>
    <property type="match status" value="1"/>
</dbReference>
<dbReference type="AlphaFoldDB" id="A0A5B7YF74"/>
<dbReference type="SMART" id="SM00421">
    <property type="entry name" value="HTH_LUXR"/>
    <property type="match status" value="1"/>
</dbReference>
<dbReference type="Proteomes" id="UP000304912">
    <property type="component" value="Chromosome"/>
</dbReference>
<dbReference type="InterPro" id="IPR001789">
    <property type="entry name" value="Sig_transdc_resp-reg_receiver"/>
</dbReference>
<proteinExistence type="predicted"/>
<protein>
    <submittedName>
        <fullName evidence="6">Response regulator transcription factor</fullName>
    </submittedName>
</protein>
<dbReference type="PRINTS" id="PR00038">
    <property type="entry name" value="HTHLUXR"/>
</dbReference>
<dbReference type="Pfam" id="PF00196">
    <property type="entry name" value="GerE"/>
    <property type="match status" value="1"/>
</dbReference>
<dbReference type="GO" id="GO:0006355">
    <property type="term" value="P:regulation of DNA-templated transcription"/>
    <property type="evidence" value="ECO:0007669"/>
    <property type="project" value="InterPro"/>
</dbReference>
<accession>A0A5B7YF74</accession>
<dbReference type="SMART" id="SM00448">
    <property type="entry name" value="REC"/>
    <property type="match status" value="1"/>
</dbReference>
<dbReference type="GO" id="GO:0000160">
    <property type="term" value="P:phosphorelay signal transduction system"/>
    <property type="evidence" value="ECO:0007669"/>
    <property type="project" value="InterPro"/>
</dbReference>
<dbReference type="SUPFAM" id="SSF46894">
    <property type="entry name" value="C-terminal effector domain of the bipartite response regulators"/>
    <property type="match status" value="1"/>
</dbReference>
<evidence type="ECO:0000259" key="4">
    <source>
        <dbReference type="PROSITE" id="PS50043"/>
    </source>
</evidence>
<dbReference type="InterPro" id="IPR051015">
    <property type="entry name" value="EvgA-like"/>
</dbReference>
<dbReference type="PANTHER" id="PTHR45566:SF1">
    <property type="entry name" value="HTH-TYPE TRANSCRIPTIONAL REGULATOR YHJB-RELATED"/>
    <property type="match status" value="1"/>
</dbReference>
<evidence type="ECO:0000256" key="3">
    <source>
        <dbReference type="PROSITE-ProRule" id="PRU00169"/>
    </source>
</evidence>